<dbReference type="Proteomes" id="UP001064048">
    <property type="component" value="Chromosome 2"/>
</dbReference>
<evidence type="ECO:0000313" key="1">
    <source>
        <dbReference type="EMBL" id="KAI8439836.1"/>
    </source>
</evidence>
<gene>
    <name evidence="1" type="ORF">MSG28_001307</name>
</gene>
<dbReference type="EMBL" id="CM046102">
    <property type="protein sequence ID" value="KAI8439836.1"/>
    <property type="molecule type" value="Genomic_DNA"/>
</dbReference>
<organism evidence="1 2">
    <name type="scientific">Choristoneura fumiferana</name>
    <name type="common">Spruce budworm moth</name>
    <name type="synonym">Archips fumiferana</name>
    <dbReference type="NCBI Taxonomy" id="7141"/>
    <lineage>
        <taxon>Eukaryota</taxon>
        <taxon>Metazoa</taxon>
        <taxon>Ecdysozoa</taxon>
        <taxon>Arthropoda</taxon>
        <taxon>Hexapoda</taxon>
        <taxon>Insecta</taxon>
        <taxon>Pterygota</taxon>
        <taxon>Neoptera</taxon>
        <taxon>Endopterygota</taxon>
        <taxon>Lepidoptera</taxon>
        <taxon>Glossata</taxon>
        <taxon>Ditrysia</taxon>
        <taxon>Tortricoidea</taxon>
        <taxon>Tortricidae</taxon>
        <taxon>Tortricinae</taxon>
        <taxon>Choristoneura</taxon>
    </lineage>
</organism>
<sequence>AAAAGGAAAAGAAAAQGALARPRRAAQQRVRAAQGRQAVQPDGARAAGVVRRRGGAGGGAPALNNLDTLRSYGSAGDELEGLPPDIRRNLNLDPAADRKPWSEQMHLHSFVDNKIYNDLKSCKNRLRATSPVLARRAPGRWRARRGGDGAGALVGGYHWDCSDWCGGGGLPGISEVAGSERPDSSEQSPPSLPSLPSPPARRATLPAPPPFDTDSAPDDPDPDPDHFDSGDPRLCDDPDDLDLDAPHFTDGIIVMSLVTFFL</sequence>
<keyword evidence="2" id="KW-1185">Reference proteome</keyword>
<reference evidence="1 2" key="1">
    <citation type="journal article" date="2022" name="Genome Biol. Evol.">
        <title>The Spruce Budworm Genome: Reconstructing the Evolutionary History of Antifreeze Proteins.</title>
        <authorList>
            <person name="Beliveau C."/>
            <person name="Gagne P."/>
            <person name="Picq S."/>
            <person name="Vernygora O."/>
            <person name="Keeling C.I."/>
            <person name="Pinkney K."/>
            <person name="Doucet D."/>
            <person name="Wen F."/>
            <person name="Johnston J.S."/>
            <person name="Maaroufi H."/>
            <person name="Boyle B."/>
            <person name="Laroche J."/>
            <person name="Dewar K."/>
            <person name="Juretic N."/>
            <person name="Blackburn G."/>
            <person name="Nisole A."/>
            <person name="Brunet B."/>
            <person name="Brandao M."/>
            <person name="Lumley L."/>
            <person name="Duan J."/>
            <person name="Quan G."/>
            <person name="Lucarotti C.J."/>
            <person name="Roe A.D."/>
            <person name="Sperling F.A.H."/>
            <person name="Levesque R.C."/>
            <person name="Cusson M."/>
        </authorList>
    </citation>
    <scope>NUCLEOTIDE SEQUENCE [LARGE SCALE GENOMIC DNA]</scope>
    <source>
        <strain evidence="1">Glfc:IPQL:Cfum</strain>
    </source>
</reference>
<proteinExistence type="predicted"/>
<feature type="non-terminal residue" evidence="1">
    <location>
        <position position="1"/>
    </location>
</feature>
<accession>A0ACC0KUI9</accession>
<name>A0ACC0KUI9_CHOFU</name>
<evidence type="ECO:0000313" key="2">
    <source>
        <dbReference type="Proteomes" id="UP001064048"/>
    </source>
</evidence>
<protein>
    <submittedName>
        <fullName evidence="1">Uncharacterized protein</fullName>
    </submittedName>
</protein>
<comment type="caution">
    <text evidence="1">The sequence shown here is derived from an EMBL/GenBank/DDBJ whole genome shotgun (WGS) entry which is preliminary data.</text>
</comment>